<gene>
    <name evidence="1" type="ORF">METZ01_LOCUS420909</name>
</gene>
<dbReference type="InterPro" id="IPR026444">
    <property type="entry name" value="Secre_tail"/>
</dbReference>
<sequence length="159" mass="17612">EDPSLKDGYDTGDAMDIRLDSKAKGMQLKIEREFDKDYSLTYGTGPKMSVVTDAEVKDTPATPTAFSLAQNHPNPFNPSTTISYNVEQSGYISLKVYDVMGRLVRTLVDNQYVSSGYETGYSVLWNGLDNHGQKASAGLYIYRLQSGAMSMTNKMILLK</sequence>
<evidence type="ECO:0000313" key="1">
    <source>
        <dbReference type="EMBL" id="SVD68055.1"/>
    </source>
</evidence>
<dbReference type="AlphaFoldDB" id="A0A382XBS2"/>
<accession>A0A382XBS2</accession>
<reference evidence="1" key="1">
    <citation type="submission" date="2018-05" db="EMBL/GenBank/DDBJ databases">
        <authorList>
            <person name="Lanie J.A."/>
            <person name="Ng W.-L."/>
            <person name="Kazmierczak K.M."/>
            <person name="Andrzejewski T.M."/>
            <person name="Davidsen T.M."/>
            <person name="Wayne K.J."/>
            <person name="Tettelin H."/>
            <person name="Glass J.I."/>
            <person name="Rusch D."/>
            <person name="Podicherti R."/>
            <person name="Tsui H.-C.T."/>
            <person name="Winkler M.E."/>
        </authorList>
    </citation>
    <scope>NUCLEOTIDE SEQUENCE</scope>
</reference>
<dbReference type="EMBL" id="UINC01166221">
    <property type="protein sequence ID" value="SVD68055.1"/>
    <property type="molecule type" value="Genomic_DNA"/>
</dbReference>
<protein>
    <recommendedName>
        <fullName evidence="2">FlgD Ig-like domain-containing protein</fullName>
    </recommendedName>
</protein>
<dbReference type="Gene3D" id="2.60.40.4070">
    <property type="match status" value="1"/>
</dbReference>
<evidence type="ECO:0008006" key="2">
    <source>
        <dbReference type="Google" id="ProtNLM"/>
    </source>
</evidence>
<feature type="non-terminal residue" evidence="1">
    <location>
        <position position="1"/>
    </location>
</feature>
<proteinExistence type="predicted"/>
<dbReference type="NCBIfam" id="TIGR04183">
    <property type="entry name" value="Por_Secre_tail"/>
    <property type="match status" value="1"/>
</dbReference>
<name>A0A382XBS2_9ZZZZ</name>
<organism evidence="1">
    <name type="scientific">marine metagenome</name>
    <dbReference type="NCBI Taxonomy" id="408172"/>
    <lineage>
        <taxon>unclassified sequences</taxon>
        <taxon>metagenomes</taxon>
        <taxon>ecological metagenomes</taxon>
    </lineage>
</organism>